<keyword evidence="1" id="KW-0812">Transmembrane</keyword>
<dbReference type="Proteomes" id="UP000186905">
    <property type="component" value="Unassembled WGS sequence"/>
</dbReference>
<dbReference type="EMBL" id="MJIL01000096">
    <property type="protein sequence ID" value="OLQ70825.1"/>
    <property type="molecule type" value="Genomic_DNA"/>
</dbReference>
<evidence type="ECO:0000313" key="2">
    <source>
        <dbReference type="EMBL" id="OLQ70825.1"/>
    </source>
</evidence>
<feature type="transmembrane region" description="Helical" evidence="1">
    <location>
        <begin position="16"/>
        <end position="35"/>
    </location>
</feature>
<dbReference type="OrthoDB" id="8906291at2"/>
<accession>A0A1Q9G932</accession>
<dbReference type="STRING" id="1903952.BIT28_15550"/>
<dbReference type="RefSeq" id="WP_075767745.1">
    <property type="nucleotide sequence ID" value="NZ_MJIL01000096.1"/>
</dbReference>
<evidence type="ECO:0000313" key="3">
    <source>
        <dbReference type="Proteomes" id="UP000186905"/>
    </source>
</evidence>
<evidence type="ECO:0008006" key="4">
    <source>
        <dbReference type="Google" id="ProtNLM"/>
    </source>
</evidence>
<proteinExistence type="predicted"/>
<evidence type="ECO:0000256" key="1">
    <source>
        <dbReference type="SAM" id="Phobius"/>
    </source>
</evidence>
<gene>
    <name evidence="2" type="ORF">BIT28_15550</name>
</gene>
<dbReference type="AlphaFoldDB" id="A0A1Q9G932"/>
<keyword evidence="1" id="KW-1133">Transmembrane helix</keyword>
<sequence length="267" mass="30976">MSRSRRNKKKVAKQKGMLITMFAFVIILAFGYIYWDISKNSIIRDSETMCRTDDYISKDTVLLIDATDSFSSSQSIQIEKEVKKILLNASIDDRFSLYVIDDNTDDFKEAFYVCNPGDGSNKSELTSNKRRLKENWEKTFYDRVINSVKELAGTHTSNTSPIIEMIKLASLQTLYSSNADSKEMIIISDMLEHTTKYSHYKNKPNFDEYKRLPYSIEQKPNLDGVDVKVFYLVRTKDRTRQNRGHINFWELLVMDNGGYISNVKVVN</sequence>
<comment type="caution">
    <text evidence="2">The sequence shown here is derived from an EMBL/GenBank/DDBJ whole genome shotgun (WGS) entry which is preliminary data.</text>
</comment>
<keyword evidence="1" id="KW-0472">Membrane</keyword>
<protein>
    <recommendedName>
        <fullName evidence="4">VWFA domain-containing protein</fullName>
    </recommendedName>
</protein>
<organism evidence="2 3">
    <name type="scientific">Photobacterium proteolyticum</name>
    <dbReference type="NCBI Taxonomy" id="1903952"/>
    <lineage>
        <taxon>Bacteria</taxon>
        <taxon>Pseudomonadati</taxon>
        <taxon>Pseudomonadota</taxon>
        <taxon>Gammaproteobacteria</taxon>
        <taxon>Vibrionales</taxon>
        <taxon>Vibrionaceae</taxon>
        <taxon>Photobacterium</taxon>
    </lineage>
</organism>
<keyword evidence="3" id="KW-1185">Reference proteome</keyword>
<reference evidence="2 3" key="1">
    <citation type="submission" date="2016-09" db="EMBL/GenBank/DDBJ databases">
        <title>Photobacterium proteolyticum sp. nov. a protease producing bacterium isolated from ocean sediments of Laizhou Bay.</title>
        <authorList>
            <person name="Li Y."/>
        </authorList>
    </citation>
    <scope>NUCLEOTIDE SEQUENCE [LARGE SCALE GENOMIC DNA]</scope>
    <source>
        <strain evidence="2 3">13-12</strain>
    </source>
</reference>
<name>A0A1Q9G932_9GAMM</name>